<keyword evidence="5 10" id="KW-0375">Hydrogen ion transport</keyword>
<evidence type="ECO:0000256" key="7">
    <source>
        <dbReference type="ARBA" id="ARBA00023136"/>
    </source>
</evidence>
<evidence type="ECO:0000256" key="9">
    <source>
        <dbReference type="ARBA" id="ARBA00023310"/>
    </source>
</evidence>
<evidence type="ECO:0000256" key="5">
    <source>
        <dbReference type="ARBA" id="ARBA00022781"/>
    </source>
</evidence>
<dbReference type="PRINTS" id="PR00126">
    <property type="entry name" value="ATPASEGAMMA"/>
</dbReference>
<protein>
    <recommendedName>
        <fullName evidence="10">ATP synthase gamma chain</fullName>
    </recommendedName>
    <alternativeName>
        <fullName evidence="10">ATP synthase F1 sector gamma subunit</fullName>
    </alternativeName>
    <alternativeName>
        <fullName evidence="10">F-ATPase gamma subunit</fullName>
    </alternativeName>
</protein>
<dbReference type="CDD" id="cd12151">
    <property type="entry name" value="F1-ATPase_gamma"/>
    <property type="match status" value="1"/>
</dbReference>
<comment type="subcellular location">
    <subcellularLocation>
        <location evidence="10">Cell membrane</location>
        <topology evidence="10">Peripheral membrane protein</topology>
    </subcellularLocation>
    <subcellularLocation>
        <location evidence="2">Membrane</location>
        <topology evidence="2">Peripheral membrane protein</topology>
    </subcellularLocation>
</comment>
<keyword evidence="6 10" id="KW-0406">Ion transport</keyword>
<gene>
    <name evidence="10 11" type="primary">atpG</name>
    <name evidence="11" type="ORF">V6984_02555</name>
</gene>
<evidence type="ECO:0000313" key="11">
    <source>
        <dbReference type="EMBL" id="XAH74664.1"/>
    </source>
</evidence>
<dbReference type="Gene3D" id="1.10.287.80">
    <property type="entry name" value="ATP synthase, gamma subunit, helix hairpin domain"/>
    <property type="match status" value="1"/>
</dbReference>
<evidence type="ECO:0000256" key="8">
    <source>
        <dbReference type="ARBA" id="ARBA00023196"/>
    </source>
</evidence>
<dbReference type="PANTHER" id="PTHR11693">
    <property type="entry name" value="ATP SYNTHASE GAMMA CHAIN"/>
    <property type="match status" value="1"/>
</dbReference>
<evidence type="ECO:0000256" key="3">
    <source>
        <dbReference type="ARBA" id="ARBA00007681"/>
    </source>
</evidence>
<name>A0ABZ3EWM8_9FIRM</name>
<keyword evidence="4 10" id="KW-0813">Transport</keyword>
<dbReference type="Proteomes" id="UP001451571">
    <property type="component" value="Chromosome"/>
</dbReference>
<keyword evidence="7 10" id="KW-0472">Membrane</keyword>
<dbReference type="SUPFAM" id="SSF52943">
    <property type="entry name" value="ATP synthase (F1-ATPase), gamma subunit"/>
    <property type="match status" value="1"/>
</dbReference>
<dbReference type="InterPro" id="IPR000131">
    <property type="entry name" value="ATP_synth_F1_gsu"/>
</dbReference>
<comment type="function">
    <text evidence="1 10">Produces ATP from ADP in the presence of a proton gradient across the membrane. The gamma chain is believed to be important in regulating ATPase activity and the flow of protons through the CF(0) complex.</text>
</comment>
<evidence type="ECO:0000256" key="6">
    <source>
        <dbReference type="ARBA" id="ARBA00023065"/>
    </source>
</evidence>
<evidence type="ECO:0000313" key="12">
    <source>
        <dbReference type="Proteomes" id="UP001451571"/>
    </source>
</evidence>
<dbReference type="RefSeq" id="WP_342758248.1">
    <property type="nucleotide sequence ID" value="NZ_CP146256.1"/>
</dbReference>
<dbReference type="InterPro" id="IPR035968">
    <property type="entry name" value="ATP_synth_F1_ATPase_gsu"/>
</dbReference>
<dbReference type="PANTHER" id="PTHR11693:SF22">
    <property type="entry name" value="ATP SYNTHASE SUBUNIT GAMMA, MITOCHONDRIAL"/>
    <property type="match status" value="1"/>
</dbReference>
<keyword evidence="9 10" id="KW-0066">ATP synthesis</keyword>
<dbReference type="Gene3D" id="3.40.1380.10">
    <property type="match status" value="1"/>
</dbReference>
<keyword evidence="12" id="KW-1185">Reference proteome</keyword>
<organism evidence="11 12">
    <name type="scientific">Kineothrix sedimenti</name>
    <dbReference type="NCBI Taxonomy" id="3123317"/>
    <lineage>
        <taxon>Bacteria</taxon>
        <taxon>Bacillati</taxon>
        <taxon>Bacillota</taxon>
        <taxon>Clostridia</taxon>
        <taxon>Lachnospirales</taxon>
        <taxon>Lachnospiraceae</taxon>
        <taxon>Kineothrix</taxon>
    </lineage>
</organism>
<keyword evidence="10" id="KW-1003">Cell membrane</keyword>
<evidence type="ECO:0000256" key="10">
    <source>
        <dbReference type="HAMAP-Rule" id="MF_00815"/>
    </source>
</evidence>
<proteinExistence type="inferred from homology"/>
<dbReference type="HAMAP" id="MF_00815">
    <property type="entry name" value="ATP_synth_gamma_bact"/>
    <property type="match status" value="1"/>
</dbReference>
<comment type="subunit">
    <text evidence="10">F-type ATPases have 2 components, CF(1) - the catalytic core - and CF(0) - the membrane proton channel. CF(1) has five subunits: alpha(3), beta(3), gamma(1), delta(1), epsilon(1). CF(0) has three main subunits: a, b and c.</text>
</comment>
<evidence type="ECO:0000256" key="1">
    <source>
        <dbReference type="ARBA" id="ARBA00003456"/>
    </source>
</evidence>
<comment type="similarity">
    <text evidence="3 10">Belongs to the ATPase gamma chain family.</text>
</comment>
<reference evidence="11 12" key="1">
    <citation type="submission" date="2024-02" db="EMBL/GenBank/DDBJ databases">
        <title>Bacterial strain from lacustrine sediment.</title>
        <authorList>
            <person name="Petit C."/>
            <person name="Fadhlaoui K."/>
        </authorList>
    </citation>
    <scope>NUCLEOTIDE SEQUENCE [LARGE SCALE GENOMIC DNA]</scope>
    <source>
        <strain evidence="11 12">IPX-CK</strain>
    </source>
</reference>
<keyword evidence="8 10" id="KW-0139">CF(1)</keyword>
<dbReference type="EMBL" id="CP146256">
    <property type="protein sequence ID" value="XAH74664.1"/>
    <property type="molecule type" value="Genomic_DNA"/>
</dbReference>
<dbReference type="Pfam" id="PF00231">
    <property type="entry name" value="ATP-synt"/>
    <property type="match status" value="1"/>
</dbReference>
<evidence type="ECO:0000256" key="4">
    <source>
        <dbReference type="ARBA" id="ARBA00022448"/>
    </source>
</evidence>
<evidence type="ECO:0000256" key="2">
    <source>
        <dbReference type="ARBA" id="ARBA00004170"/>
    </source>
</evidence>
<sequence>MASIKEIQVRKKSIQDTMKITNAMYMISSSKLKKAKKNLEATEPYFFTLQNTMSQILRHIPDVKNIYFEQDEQKSRDEKKVGYIVITADKGLVGAYNHNILKLVDEHLKSCENPVLFVVGEVGRQYFKRRKMDIEEEFQYTVQNPTLGRARRIAEIILDMYKEGRLDEVYITYTKMANFMQAEAETVKLLPLKKSDFHIIPPAGVHMEELALKPNACAVVNHIAVDYFVGFVYGALVESFCSEENSRMMAMEAAVDNAEKMLWELDIMYNRARQAVITQQITEVISGAKAQKKKKSS</sequence>
<dbReference type="NCBIfam" id="TIGR01146">
    <property type="entry name" value="ATPsyn_F1gamma"/>
    <property type="match status" value="1"/>
</dbReference>
<accession>A0ABZ3EWM8</accession>